<dbReference type="KEGG" id="ceu:A7L45_05410"/>
<keyword evidence="3" id="KW-1185">Reference proteome</keyword>
<gene>
    <name evidence="2" type="ORF">A7L45_05410</name>
</gene>
<evidence type="ECO:0000313" key="2">
    <source>
        <dbReference type="EMBL" id="APC39541.1"/>
    </source>
</evidence>
<dbReference type="EMBL" id="CP015756">
    <property type="protein sequence ID" value="APC39541.1"/>
    <property type="molecule type" value="Genomic_DNA"/>
</dbReference>
<reference evidence="3" key="1">
    <citation type="journal article" date="2016" name="Front. Microbiol.">
        <title>Complete Genome Sequence of Clostridium estertheticum DSM 8809, a Microbe Identified in Spoiled Vacuum Packed Beef.</title>
        <authorList>
            <person name="Yu Z."/>
            <person name="Gunn L."/>
            <person name="Brennan E."/>
            <person name="Reid R."/>
            <person name="Wall P.G."/>
            <person name="Gaora O.P."/>
            <person name="Hurley D."/>
            <person name="Bolton D."/>
            <person name="Fanning S."/>
        </authorList>
    </citation>
    <scope>NUCLEOTIDE SEQUENCE [LARGE SCALE GENOMIC DNA]</scope>
    <source>
        <strain evidence="3">DSM 8809</strain>
    </source>
</reference>
<dbReference type="RefSeq" id="WP_071611834.1">
    <property type="nucleotide sequence ID" value="NZ_CP015756.1"/>
</dbReference>
<sequence length="144" mass="16059">MFISPPNNFNQSPMWNTDSSSLETPMTPMPKFGMNDDSRQGPMPGASTASQTPTTTQDFDLGPTSPIVNNPLYNQGWLKSQIGKYIRVDFLLGTNTFQDRQGLLQEVGISFIVLKESSTNNLIMCDIYSIKFVTVFGNQNQIPR</sequence>
<name>A0A1J0GDZ7_9CLOT</name>
<dbReference type="Proteomes" id="UP000182569">
    <property type="component" value="Chromosome"/>
</dbReference>
<feature type="compositionally biased region" description="Polar residues" evidence="1">
    <location>
        <begin position="1"/>
        <end position="24"/>
    </location>
</feature>
<organism evidence="2 3">
    <name type="scientific">Clostridium estertheticum subsp. estertheticum</name>
    <dbReference type="NCBI Taxonomy" id="1552"/>
    <lineage>
        <taxon>Bacteria</taxon>
        <taxon>Bacillati</taxon>
        <taxon>Bacillota</taxon>
        <taxon>Clostridia</taxon>
        <taxon>Eubacteriales</taxon>
        <taxon>Clostridiaceae</taxon>
        <taxon>Clostridium</taxon>
    </lineage>
</organism>
<protein>
    <recommendedName>
        <fullName evidence="4">Spore coat protein GerQ</fullName>
    </recommendedName>
</protein>
<evidence type="ECO:0000313" key="3">
    <source>
        <dbReference type="Proteomes" id="UP000182569"/>
    </source>
</evidence>
<accession>A0A1J0GDZ7</accession>
<dbReference type="STRING" id="1552.A7L45_05410"/>
<feature type="region of interest" description="Disordered" evidence="1">
    <location>
        <begin position="1"/>
        <end position="63"/>
    </location>
</feature>
<dbReference type="AlphaFoldDB" id="A0A1J0GDZ7"/>
<dbReference type="OrthoDB" id="2087128at2"/>
<evidence type="ECO:0008006" key="4">
    <source>
        <dbReference type="Google" id="ProtNLM"/>
    </source>
</evidence>
<feature type="compositionally biased region" description="Low complexity" evidence="1">
    <location>
        <begin position="44"/>
        <end position="57"/>
    </location>
</feature>
<proteinExistence type="predicted"/>
<evidence type="ECO:0000256" key="1">
    <source>
        <dbReference type="SAM" id="MobiDB-lite"/>
    </source>
</evidence>